<dbReference type="InterPro" id="IPR004792">
    <property type="entry name" value="BaiN-like"/>
</dbReference>
<dbReference type="InterPro" id="IPR036188">
    <property type="entry name" value="FAD/NAD-bd_sf"/>
</dbReference>
<dbReference type="NCBIfam" id="TIGR00275">
    <property type="entry name" value="aminoacetone oxidase family FAD-binding enzyme"/>
    <property type="match status" value="1"/>
</dbReference>
<dbReference type="Gene3D" id="2.40.30.10">
    <property type="entry name" value="Translation factors"/>
    <property type="match status" value="1"/>
</dbReference>
<dbReference type="PRINTS" id="PR00368">
    <property type="entry name" value="FADPNR"/>
</dbReference>
<proteinExistence type="predicted"/>
<evidence type="ECO:0000259" key="4">
    <source>
        <dbReference type="Pfam" id="PF03486"/>
    </source>
</evidence>
<comment type="cofactor">
    <cofactor evidence="1">
        <name>FAD</name>
        <dbReference type="ChEBI" id="CHEBI:57692"/>
    </cofactor>
</comment>
<keyword evidence="3" id="KW-0274">FAD</keyword>
<keyword evidence="7" id="KW-1185">Reference proteome</keyword>
<dbReference type="Pfam" id="PF03486">
    <property type="entry name" value="HI0933_like"/>
    <property type="match status" value="1"/>
</dbReference>
<keyword evidence="2" id="KW-0285">Flavoprotein</keyword>
<dbReference type="EMBL" id="JAJEQX010000002">
    <property type="protein sequence ID" value="MCC2253089.1"/>
    <property type="molecule type" value="Genomic_DNA"/>
</dbReference>
<dbReference type="Proteomes" id="UP001198151">
    <property type="component" value="Unassembled WGS sequence"/>
</dbReference>
<evidence type="ECO:0000259" key="5">
    <source>
        <dbReference type="Pfam" id="PF22780"/>
    </source>
</evidence>
<evidence type="ECO:0000313" key="7">
    <source>
        <dbReference type="Proteomes" id="UP001198151"/>
    </source>
</evidence>
<dbReference type="RefSeq" id="WP_227706255.1">
    <property type="nucleotide sequence ID" value="NZ_JAJEQX010000002.1"/>
</dbReference>
<evidence type="ECO:0000256" key="1">
    <source>
        <dbReference type="ARBA" id="ARBA00001974"/>
    </source>
</evidence>
<dbReference type="Gene3D" id="1.10.8.260">
    <property type="entry name" value="HI0933 insert domain-like"/>
    <property type="match status" value="1"/>
</dbReference>
<name>A0ABS8FUA2_9FIRM</name>
<evidence type="ECO:0000256" key="3">
    <source>
        <dbReference type="ARBA" id="ARBA00022827"/>
    </source>
</evidence>
<evidence type="ECO:0000256" key="2">
    <source>
        <dbReference type="ARBA" id="ARBA00022630"/>
    </source>
</evidence>
<dbReference type="InterPro" id="IPR023166">
    <property type="entry name" value="BaiN-like_dom_sf"/>
</dbReference>
<dbReference type="PANTHER" id="PTHR42887:SF2">
    <property type="entry name" value="OS12G0638800 PROTEIN"/>
    <property type="match status" value="1"/>
</dbReference>
<sequence>MAEILIVGGGASGMMAAVAAAQCGNRVTLFEKNEKLGKKLFITGKGRCNITNNAEVEDLFPAVISNPKFLYSAFYSFTNEQTVEFFEDLGVKTKVERGGRVFPLSDHSSDVIRALEREMKRLNVRVFLNSEVCGLSVRDDEVKGIVVSGGRKIRGDAVIVATGGISYPSTGSTGDGYRFAKECGHHISDLSPALVPMEVKEDYTGELMGLSLRNVEICITDGKKKLYEDFGEMLFTHYGVTGPVILSASSVVGKKLKERELTLHINLKPALTEEQLDRRVLREFEENQNRQFKNSVDSLFPAKLRPVIVALSEIPPEKKVNEITREERHRFIRLIRDFPMTLTGLRGYSEAIITRGGVSVREIDPGTMESRLVKGLFFAGEVLDLDAVTGGYNLQIAWSTGHLAGMNAGALSL</sequence>
<dbReference type="PRINTS" id="PR00411">
    <property type="entry name" value="PNDRDTASEI"/>
</dbReference>
<dbReference type="SUPFAM" id="SSF160996">
    <property type="entry name" value="HI0933 insert domain-like"/>
    <property type="match status" value="1"/>
</dbReference>
<comment type="caution">
    <text evidence="6">The sequence shown here is derived from an EMBL/GenBank/DDBJ whole genome shotgun (WGS) entry which is preliminary data.</text>
</comment>
<dbReference type="PANTHER" id="PTHR42887">
    <property type="entry name" value="OS12G0638800 PROTEIN"/>
    <property type="match status" value="1"/>
</dbReference>
<dbReference type="InterPro" id="IPR055178">
    <property type="entry name" value="RsdA/BaiN/AoA(So)-like_dom"/>
</dbReference>
<feature type="domain" description="RsdA/BaiN/AoA(So)-like Rossmann fold-like" evidence="4">
    <location>
        <begin position="3"/>
        <end position="406"/>
    </location>
</feature>
<dbReference type="Pfam" id="PF22780">
    <property type="entry name" value="HI0933_like_1st"/>
    <property type="match status" value="1"/>
</dbReference>
<dbReference type="InterPro" id="IPR057661">
    <property type="entry name" value="RsdA/BaiN/AoA(So)_Rossmann"/>
</dbReference>
<dbReference type="Gene3D" id="3.50.50.60">
    <property type="entry name" value="FAD/NAD(P)-binding domain"/>
    <property type="match status" value="1"/>
</dbReference>
<feature type="domain" description="RsdA/BaiN/AoA(So)-like insert" evidence="5">
    <location>
        <begin position="192"/>
        <end position="353"/>
    </location>
</feature>
<gene>
    <name evidence="6" type="ORF">LKD70_01305</name>
</gene>
<evidence type="ECO:0000313" key="6">
    <source>
        <dbReference type="EMBL" id="MCC2253089.1"/>
    </source>
</evidence>
<reference evidence="6 7" key="1">
    <citation type="submission" date="2021-10" db="EMBL/GenBank/DDBJ databases">
        <title>Anaerobic single-cell dispensing facilitates the cultivation of human gut bacteria.</title>
        <authorList>
            <person name="Afrizal A."/>
        </authorList>
    </citation>
    <scope>NUCLEOTIDE SEQUENCE [LARGE SCALE GENOMIC DNA]</scope>
    <source>
        <strain evidence="6 7">CLA-AA-H200</strain>
    </source>
</reference>
<dbReference type="SUPFAM" id="SSF51905">
    <property type="entry name" value="FAD/NAD(P)-binding domain"/>
    <property type="match status" value="1"/>
</dbReference>
<organism evidence="6 7">
    <name type="scientific">Ruminococcus turbiniformis</name>
    <dbReference type="NCBI Taxonomy" id="2881258"/>
    <lineage>
        <taxon>Bacteria</taxon>
        <taxon>Bacillati</taxon>
        <taxon>Bacillota</taxon>
        <taxon>Clostridia</taxon>
        <taxon>Eubacteriales</taxon>
        <taxon>Oscillospiraceae</taxon>
        <taxon>Ruminococcus</taxon>
    </lineage>
</organism>
<protein>
    <submittedName>
        <fullName evidence="6">NAD(P)/FAD-dependent oxidoreductase</fullName>
    </submittedName>
</protein>
<accession>A0ABS8FUA2</accession>